<dbReference type="AlphaFoldDB" id="A0A210Q3Z6"/>
<dbReference type="SUPFAM" id="SSF56204">
    <property type="entry name" value="Hect, E3 ligase catalytic domain"/>
    <property type="match status" value="1"/>
</dbReference>
<evidence type="ECO:0000256" key="1">
    <source>
        <dbReference type="ARBA" id="ARBA00022786"/>
    </source>
</evidence>
<sequence length="390" mass="44753">MGNDPSVMELKSAVKREQVMAQGNRGKFENIICQLRKQQTGKTFALKVGRQNLFVIGISQMKQSGSELSPIDVTFLTDNQEERNVNLGGPNREFFTLFLNEFLNQKQLDMFEGKGGFLLPTHNKARADWFYYLGKAIVLSLLSEGPGFPYFPPFIVSFLRDQEFLHELSTIYVVNTYLVQHIDAVNAAVCQDEIDKIIGEESERFTDYCGWSSVERITLSNRMRYIQTLLQWYLIDKRKESLEEIKRGLRTLSFLESTKEYEEFCRFFVTRDKRATTALYIKDKLLPKVAELSTNNAQEENTKALTTELLKDLNDEEAAKLFQFITGLDDLPVHDFSMNVGFNRSEPRAELPKATTCLQYLHLPLGNKSKMELYASFNKALTLGKLGFAE</sequence>
<gene>
    <name evidence="4" type="ORF">KP79_PYT18573</name>
</gene>
<proteinExistence type="predicted"/>
<dbReference type="Gene3D" id="3.30.2410.10">
    <property type="entry name" value="Hect, E3 ligase catalytic domain"/>
    <property type="match status" value="1"/>
</dbReference>
<keyword evidence="5" id="KW-1185">Reference proteome</keyword>
<dbReference type="Gene3D" id="3.90.1750.10">
    <property type="entry name" value="Hect, E3 ligase catalytic domains"/>
    <property type="match status" value="1"/>
</dbReference>
<dbReference type="PROSITE" id="PS50237">
    <property type="entry name" value="HECT"/>
    <property type="match status" value="1"/>
</dbReference>
<evidence type="ECO:0000313" key="5">
    <source>
        <dbReference type="Proteomes" id="UP000242188"/>
    </source>
</evidence>
<reference evidence="4 5" key="1">
    <citation type="journal article" date="2017" name="Nat. Ecol. Evol.">
        <title>Scallop genome provides insights into evolution of bilaterian karyotype and development.</title>
        <authorList>
            <person name="Wang S."/>
            <person name="Zhang J."/>
            <person name="Jiao W."/>
            <person name="Li J."/>
            <person name="Xun X."/>
            <person name="Sun Y."/>
            <person name="Guo X."/>
            <person name="Huan P."/>
            <person name="Dong B."/>
            <person name="Zhang L."/>
            <person name="Hu X."/>
            <person name="Sun X."/>
            <person name="Wang J."/>
            <person name="Zhao C."/>
            <person name="Wang Y."/>
            <person name="Wang D."/>
            <person name="Huang X."/>
            <person name="Wang R."/>
            <person name="Lv J."/>
            <person name="Li Y."/>
            <person name="Zhang Z."/>
            <person name="Liu B."/>
            <person name="Lu W."/>
            <person name="Hui Y."/>
            <person name="Liang J."/>
            <person name="Zhou Z."/>
            <person name="Hou R."/>
            <person name="Li X."/>
            <person name="Liu Y."/>
            <person name="Li H."/>
            <person name="Ning X."/>
            <person name="Lin Y."/>
            <person name="Zhao L."/>
            <person name="Xing Q."/>
            <person name="Dou J."/>
            <person name="Li Y."/>
            <person name="Mao J."/>
            <person name="Guo H."/>
            <person name="Dou H."/>
            <person name="Li T."/>
            <person name="Mu C."/>
            <person name="Jiang W."/>
            <person name="Fu Q."/>
            <person name="Fu X."/>
            <person name="Miao Y."/>
            <person name="Liu J."/>
            <person name="Yu Q."/>
            <person name="Li R."/>
            <person name="Liao H."/>
            <person name="Li X."/>
            <person name="Kong Y."/>
            <person name="Jiang Z."/>
            <person name="Chourrout D."/>
            <person name="Li R."/>
            <person name="Bao Z."/>
        </authorList>
    </citation>
    <scope>NUCLEOTIDE SEQUENCE [LARGE SCALE GENOMIC DNA]</scope>
    <source>
        <strain evidence="4 5">PY_sf001</strain>
    </source>
</reference>
<dbReference type="GO" id="GO:0004842">
    <property type="term" value="F:ubiquitin-protein transferase activity"/>
    <property type="evidence" value="ECO:0007669"/>
    <property type="project" value="InterPro"/>
</dbReference>
<evidence type="ECO:0000259" key="3">
    <source>
        <dbReference type="PROSITE" id="PS50237"/>
    </source>
</evidence>
<accession>A0A210Q3Z6</accession>
<dbReference type="EMBL" id="NEDP02005097">
    <property type="protein sequence ID" value="OWF43460.1"/>
    <property type="molecule type" value="Genomic_DNA"/>
</dbReference>
<name>A0A210Q3Z6_MIZYE</name>
<protein>
    <submittedName>
        <fullName evidence="4">G2/M phase-specific E3 ubiquitin-protein ligase</fullName>
    </submittedName>
</protein>
<dbReference type="STRING" id="6573.A0A210Q3Z6"/>
<evidence type="ECO:0000256" key="2">
    <source>
        <dbReference type="PROSITE-ProRule" id="PRU00104"/>
    </source>
</evidence>
<dbReference type="SMART" id="SM00119">
    <property type="entry name" value="HECTc"/>
    <property type="match status" value="1"/>
</dbReference>
<dbReference type="InterPro" id="IPR035983">
    <property type="entry name" value="Hect_E3_ubiquitin_ligase"/>
</dbReference>
<keyword evidence="1 2" id="KW-0833">Ubl conjugation pathway</keyword>
<comment type="caution">
    <text evidence="4">The sequence shown here is derived from an EMBL/GenBank/DDBJ whole genome shotgun (WGS) entry which is preliminary data.</text>
</comment>
<feature type="domain" description="HECT" evidence="3">
    <location>
        <begin position="61"/>
        <end position="364"/>
    </location>
</feature>
<feature type="active site" description="Glycyl thioester intermediate" evidence="2">
    <location>
        <position position="357"/>
    </location>
</feature>
<dbReference type="OrthoDB" id="2384350at2759"/>
<organism evidence="4 5">
    <name type="scientific">Mizuhopecten yessoensis</name>
    <name type="common">Japanese scallop</name>
    <name type="synonym">Patinopecten yessoensis</name>
    <dbReference type="NCBI Taxonomy" id="6573"/>
    <lineage>
        <taxon>Eukaryota</taxon>
        <taxon>Metazoa</taxon>
        <taxon>Spiralia</taxon>
        <taxon>Lophotrochozoa</taxon>
        <taxon>Mollusca</taxon>
        <taxon>Bivalvia</taxon>
        <taxon>Autobranchia</taxon>
        <taxon>Pteriomorphia</taxon>
        <taxon>Pectinida</taxon>
        <taxon>Pectinoidea</taxon>
        <taxon>Pectinidae</taxon>
        <taxon>Mizuhopecten</taxon>
    </lineage>
</organism>
<dbReference type="InterPro" id="IPR000569">
    <property type="entry name" value="HECT_dom"/>
</dbReference>
<dbReference type="Proteomes" id="UP000242188">
    <property type="component" value="Unassembled WGS sequence"/>
</dbReference>
<evidence type="ECO:0000313" key="4">
    <source>
        <dbReference type="EMBL" id="OWF43460.1"/>
    </source>
</evidence>
<dbReference type="Pfam" id="PF00632">
    <property type="entry name" value="HECT"/>
    <property type="match status" value="1"/>
</dbReference>